<protein>
    <submittedName>
        <fullName evidence="1">Uncharacterized protein</fullName>
    </submittedName>
</protein>
<proteinExistence type="predicted"/>
<name>A0A210PDH9_MIZYE</name>
<evidence type="ECO:0000313" key="1">
    <source>
        <dbReference type="EMBL" id="OWF34532.1"/>
    </source>
</evidence>
<organism evidence="1 2">
    <name type="scientific">Mizuhopecten yessoensis</name>
    <name type="common">Japanese scallop</name>
    <name type="synonym">Patinopecten yessoensis</name>
    <dbReference type="NCBI Taxonomy" id="6573"/>
    <lineage>
        <taxon>Eukaryota</taxon>
        <taxon>Metazoa</taxon>
        <taxon>Spiralia</taxon>
        <taxon>Lophotrochozoa</taxon>
        <taxon>Mollusca</taxon>
        <taxon>Bivalvia</taxon>
        <taxon>Autobranchia</taxon>
        <taxon>Pteriomorphia</taxon>
        <taxon>Pectinida</taxon>
        <taxon>Pectinoidea</taxon>
        <taxon>Pectinidae</taxon>
        <taxon>Mizuhopecten</taxon>
    </lineage>
</organism>
<dbReference type="AlphaFoldDB" id="A0A210PDH9"/>
<accession>A0A210PDH9</accession>
<keyword evidence="2" id="KW-1185">Reference proteome</keyword>
<evidence type="ECO:0000313" key="2">
    <source>
        <dbReference type="Proteomes" id="UP000242188"/>
    </source>
</evidence>
<dbReference type="EMBL" id="NEDP02082494">
    <property type="protein sequence ID" value="OWF34532.1"/>
    <property type="molecule type" value="Genomic_DNA"/>
</dbReference>
<sequence length="130" mass="15630">MQTPQDEEIVRNLIDATEQLLQTLPNHVVDIGRPGQRPEADSHRSHQMKVVAYLIKQRNAAEFEEMEKRELETLYIMYLTNNRSFPDLPFNRKHIAINFTKYPQYVKCSFYDDRQKDVWNKFLEEYTSFK</sequence>
<reference evidence="1 2" key="1">
    <citation type="journal article" date="2017" name="Nat. Ecol. Evol.">
        <title>Scallop genome provides insights into evolution of bilaterian karyotype and development.</title>
        <authorList>
            <person name="Wang S."/>
            <person name="Zhang J."/>
            <person name="Jiao W."/>
            <person name="Li J."/>
            <person name="Xun X."/>
            <person name="Sun Y."/>
            <person name="Guo X."/>
            <person name="Huan P."/>
            <person name="Dong B."/>
            <person name="Zhang L."/>
            <person name="Hu X."/>
            <person name="Sun X."/>
            <person name="Wang J."/>
            <person name="Zhao C."/>
            <person name="Wang Y."/>
            <person name="Wang D."/>
            <person name="Huang X."/>
            <person name="Wang R."/>
            <person name="Lv J."/>
            <person name="Li Y."/>
            <person name="Zhang Z."/>
            <person name="Liu B."/>
            <person name="Lu W."/>
            <person name="Hui Y."/>
            <person name="Liang J."/>
            <person name="Zhou Z."/>
            <person name="Hou R."/>
            <person name="Li X."/>
            <person name="Liu Y."/>
            <person name="Li H."/>
            <person name="Ning X."/>
            <person name="Lin Y."/>
            <person name="Zhao L."/>
            <person name="Xing Q."/>
            <person name="Dou J."/>
            <person name="Li Y."/>
            <person name="Mao J."/>
            <person name="Guo H."/>
            <person name="Dou H."/>
            <person name="Li T."/>
            <person name="Mu C."/>
            <person name="Jiang W."/>
            <person name="Fu Q."/>
            <person name="Fu X."/>
            <person name="Miao Y."/>
            <person name="Liu J."/>
            <person name="Yu Q."/>
            <person name="Li R."/>
            <person name="Liao H."/>
            <person name="Li X."/>
            <person name="Kong Y."/>
            <person name="Jiang Z."/>
            <person name="Chourrout D."/>
            <person name="Li R."/>
            <person name="Bao Z."/>
        </authorList>
    </citation>
    <scope>NUCLEOTIDE SEQUENCE [LARGE SCALE GENOMIC DNA]</scope>
    <source>
        <strain evidence="1 2">PY_sf001</strain>
    </source>
</reference>
<comment type="caution">
    <text evidence="1">The sequence shown here is derived from an EMBL/GenBank/DDBJ whole genome shotgun (WGS) entry which is preliminary data.</text>
</comment>
<dbReference type="Proteomes" id="UP000242188">
    <property type="component" value="Unassembled WGS sequence"/>
</dbReference>
<gene>
    <name evidence="1" type="ORF">KP79_PYT03347</name>
</gene>